<dbReference type="Gene3D" id="1.10.10.10">
    <property type="entry name" value="Winged helix-like DNA-binding domain superfamily/Winged helix DNA-binding domain"/>
    <property type="match status" value="1"/>
</dbReference>
<keyword evidence="3" id="KW-0731">Sigma factor</keyword>
<sequence>MRDLANMLAKAKRAVVRRGVAEQDADELVQEAYLKIERYEREQTARSREALLVTAAVNLSIDRRRREARAPFADVGELHHIADAGPDPAEIIEQQRRLQHVKSGLETLPERTRRILLRRRLDGSSYAEIAADEGMSVAAVEKQVARATLQLMQWMDGW</sequence>
<reference evidence="8" key="1">
    <citation type="submission" date="2022-04" db="EMBL/GenBank/DDBJ databases">
        <title>Tomato heritable bacteria conferring resistance against bacterial wilt.</title>
        <authorList>
            <person name="Yin J."/>
        </authorList>
    </citation>
    <scope>NUCLEOTIDE SEQUENCE</scope>
    <source>
        <strain evidence="8">Cra20</strain>
    </source>
</reference>
<evidence type="ECO:0000313" key="8">
    <source>
        <dbReference type="EMBL" id="MDT8759182.1"/>
    </source>
</evidence>
<dbReference type="InterPro" id="IPR013325">
    <property type="entry name" value="RNA_pol_sigma_r2"/>
</dbReference>
<dbReference type="Gene3D" id="1.10.1740.10">
    <property type="match status" value="1"/>
</dbReference>
<dbReference type="SUPFAM" id="SSF88659">
    <property type="entry name" value="Sigma3 and sigma4 domains of RNA polymerase sigma factors"/>
    <property type="match status" value="1"/>
</dbReference>
<dbReference type="SUPFAM" id="SSF88946">
    <property type="entry name" value="Sigma2 domain of RNA polymerase sigma factors"/>
    <property type="match status" value="1"/>
</dbReference>
<dbReference type="PANTHER" id="PTHR43133">
    <property type="entry name" value="RNA POLYMERASE ECF-TYPE SIGMA FACTO"/>
    <property type="match status" value="1"/>
</dbReference>
<dbReference type="Pfam" id="PF08281">
    <property type="entry name" value="Sigma70_r4_2"/>
    <property type="match status" value="1"/>
</dbReference>
<dbReference type="InterPro" id="IPR007627">
    <property type="entry name" value="RNA_pol_sigma70_r2"/>
</dbReference>
<evidence type="ECO:0000256" key="3">
    <source>
        <dbReference type="ARBA" id="ARBA00023082"/>
    </source>
</evidence>
<dbReference type="InterPro" id="IPR039425">
    <property type="entry name" value="RNA_pol_sigma-70-like"/>
</dbReference>
<organism evidence="8">
    <name type="scientific">Sphingomonas psychrotolerans</name>
    <dbReference type="NCBI Taxonomy" id="1327635"/>
    <lineage>
        <taxon>Bacteria</taxon>
        <taxon>Pseudomonadati</taxon>
        <taxon>Pseudomonadota</taxon>
        <taxon>Alphaproteobacteria</taxon>
        <taxon>Sphingomonadales</taxon>
        <taxon>Sphingomonadaceae</taxon>
        <taxon>Sphingomonas</taxon>
    </lineage>
</organism>
<evidence type="ECO:0000256" key="4">
    <source>
        <dbReference type="ARBA" id="ARBA00023125"/>
    </source>
</evidence>
<dbReference type="EMBL" id="JALMLT010000002">
    <property type="protein sequence ID" value="MDT8759182.1"/>
    <property type="molecule type" value="Genomic_DNA"/>
</dbReference>
<name>A0ABU3N5Z5_9SPHN</name>
<dbReference type="PANTHER" id="PTHR43133:SF8">
    <property type="entry name" value="RNA POLYMERASE SIGMA FACTOR HI_1459-RELATED"/>
    <property type="match status" value="1"/>
</dbReference>
<evidence type="ECO:0000256" key="1">
    <source>
        <dbReference type="ARBA" id="ARBA00010641"/>
    </source>
</evidence>
<dbReference type="InterPro" id="IPR013324">
    <property type="entry name" value="RNA_pol_sigma_r3/r4-like"/>
</dbReference>
<keyword evidence="4" id="KW-0238">DNA-binding</keyword>
<keyword evidence="5" id="KW-0804">Transcription</keyword>
<accession>A0ABU3N5Z5</accession>
<evidence type="ECO:0000259" key="6">
    <source>
        <dbReference type="Pfam" id="PF04542"/>
    </source>
</evidence>
<protein>
    <submittedName>
        <fullName evidence="8">RNA polymerase sigma factor</fullName>
    </submittedName>
</protein>
<keyword evidence="2" id="KW-0805">Transcription regulation</keyword>
<comment type="similarity">
    <text evidence="1">Belongs to the sigma-70 factor family. ECF subfamily.</text>
</comment>
<evidence type="ECO:0000256" key="2">
    <source>
        <dbReference type="ARBA" id="ARBA00023015"/>
    </source>
</evidence>
<dbReference type="InterPro" id="IPR014284">
    <property type="entry name" value="RNA_pol_sigma-70_dom"/>
</dbReference>
<feature type="domain" description="RNA polymerase sigma factor 70 region 4 type 2" evidence="7">
    <location>
        <begin position="105"/>
        <end position="147"/>
    </location>
</feature>
<feature type="domain" description="RNA polymerase sigma-70 region 2" evidence="6">
    <location>
        <begin position="12"/>
        <end position="69"/>
    </location>
</feature>
<proteinExistence type="inferred from homology"/>
<dbReference type="Pfam" id="PF04542">
    <property type="entry name" value="Sigma70_r2"/>
    <property type="match status" value="1"/>
</dbReference>
<evidence type="ECO:0000256" key="5">
    <source>
        <dbReference type="ARBA" id="ARBA00023163"/>
    </source>
</evidence>
<gene>
    <name evidence="8" type="ORF">MZO42_10780</name>
</gene>
<evidence type="ECO:0000259" key="7">
    <source>
        <dbReference type="Pfam" id="PF08281"/>
    </source>
</evidence>
<dbReference type="NCBIfam" id="TIGR02937">
    <property type="entry name" value="sigma70-ECF"/>
    <property type="match status" value="1"/>
</dbReference>
<dbReference type="InterPro" id="IPR036388">
    <property type="entry name" value="WH-like_DNA-bd_sf"/>
</dbReference>
<comment type="caution">
    <text evidence="8">The sequence shown here is derived from an EMBL/GenBank/DDBJ whole genome shotgun (WGS) entry which is preliminary data.</text>
</comment>
<dbReference type="InterPro" id="IPR013249">
    <property type="entry name" value="RNA_pol_sigma70_r4_t2"/>
</dbReference>